<dbReference type="Proteomes" id="UP001176468">
    <property type="component" value="Unassembled WGS sequence"/>
</dbReference>
<evidence type="ECO:0000313" key="2">
    <source>
        <dbReference type="Proteomes" id="UP001176468"/>
    </source>
</evidence>
<evidence type="ECO:0000313" key="1">
    <source>
        <dbReference type="EMBL" id="MDO7843732.1"/>
    </source>
</evidence>
<sequence length="112" mass="11944">MQYKIIITDVPGNSVKVRVNVPFLENWTDDGNSSWHAEGGKLRYSDGVCNATRSQLIGPTGVLLIAFNSLGVTLNGFFDSAKLHNSGGSGTIHPGWGGSSMVPGPIQWVDDN</sequence>
<gene>
    <name evidence="1" type="ORF">Q5H94_15475</name>
</gene>
<organism evidence="1 2">
    <name type="scientific">Sphingomonas immobilis</name>
    <dbReference type="NCBI Taxonomy" id="3063997"/>
    <lineage>
        <taxon>Bacteria</taxon>
        <taxon>Pseudomonadati</taxon>
        <taxon>Pseudomonadota</taxon>
        <taxon>Alphaproteobacteria</taxon>
        <taxon>Sphingomonadales</taxon>
        <taxon>Sphingomonadaceae</taxon>
        <taxon>Sphingomonas</taxon>
    </lineage>
</organism>
<reference evidence="1" key="1">
    <citation type="submission" date="2023-07" db="EMBL/GenBank/DDBJ databases">
        <authorList>
            <person name="Kim M.K."/>
        </authorList>
    </citation>
    <scope>NUCLEOTIDE SEQUENCE</scope>
    <source>
        <strain evidence="1">CA1-15</strain>
    </source>
</reference>
<accession>A0ABT9A1M4</accession>
<dbReference type="EMBL" id="JAUQSZ010000011">
    <property type="protein sequence ID" value="MDO7843732.1"/>
    <property type="molecule type" value="Genomic_DNA"/>
</dbReference>
<name>A0ABT9A1M4_9SPHN</name>
<comment type="caution">
    <text evidence="1">The sequence shown here is derived from an EMBL/GenBank/DDBJ whole genome shotgun (WGS) entry which is preliminary data.</text>
</comment>
<protein>
    <submittedName>
        <fullName evidence="1">Uncharacterized protein</fullName>
    </submittedName>
</protein>
<proteinExistence type="predicted"/>
<keyword evidence="2" id="KW-1185">Reference proteome</keyword>
<dbReference type="RefSeq" id="WP_304562193.1">
    <property type="nucleotide sequence ID" value="NZ_JAUQSZ010000011.1"/>
</dbReference>